<feature type="compositionally biased region" description="Polar residues" evidence="2">
    <location>
        <begin position="637"/>
        <end position="646"/>
    </location>
</feature>
<dbReference type="Pfam" id="PF00566">
    <property type="entry name" value="RabGAP-TBC"/>
    <property type="match status" value="1"/>
</dbReference>
<feature type="compositionally biased region" description="Acidic residues" evidence="2">
    <location>
        <begin position="203"/>
        <end position="220"/>
    </location>
</feature>
<proteinExistence type="predicted"/>
<evidence type="ECO:0000313" key="5">
    <source>
        <dbReference type="WBParaSite" id="jg22412"/>
    </source>
</evidence>
<sequence>MKTATSPSVQTNGWKARTEKPIDSPIEGKIPSRMVSSNNASFTSSTFYTRETSRLSRFAYLNRSFNNAANMATDIRRKLHEIGSEPTTNTLTKDAKGGGRSVEDFYNAAASANSPSDLMRKLSQRVKHQVSVSLSDPLKGRDLLSKIGACSEACGTCARCQQASGEQSPLCKTSSVKKRVAAISNRLQLPNFAAEANQQQLQNEDDEIASSSDESNDPELLDLEEREQIVEKYEKGPDSQDVDPWENPDFELYKITDRYGFVHKNEPVVSAEEQERRRIEREVKRETKWLRMLEEWKQHHPAKLPERIWKGVPEKLRIVFWKKLLGVEEMKSNARDNLYLELLMRARLISKDIKQIDLDINRTYRDHLAFRKRYDVKQQSLFNVLSAYAMFNTEVGYCQGMSQIAAIFLMYMDEEDAFWCLHSLMVNRKYTMHGFFVPGFPKLHRFQNHHEKVIQKYLPRVKKHFDKAGIPTIYLTKWWFGCFLDRVPFSLAIRVWDVFLYYGDSILIAMAYNIIKMHRKTILKQQLEQFMDFIQTRLAEDFGFTNDRTMESLEECLKRLQSDRMALPPPPNPDDPSEVPTKPLGPSLTRSMIDIRIDIAEIHSRSSRANSLAGRSPAMKRHQTNRKPPSPMPATPAQAQSSTSIVTAVDPALTPTASSPTFNRRDFNQTAKPNLNGEQHYKTPSTTDQNISRQLADSFRRVPSTKAGKNGRPLPPPVPDADGFIPMSPRQSQIARPGKRVQSYYDNVSSSNPNYIAAGNVTSSLANTNHSRETSADRVRRAPNNVTYVAVGGGSQEGLDMSSRKMVSNKQPPHCPPPDYPEDDDEEDRREPYENEWNRESIRRQPGAEYAAANVPRWQGKRSPTAQQYGYYPSDYQNNRQPNSSITRRF</sequence>
<dbReference type="PANTHER" id="PTHR47219:SF19">
    <property type="entry name" value="USP6 N-TERMINAL-LIKE PROTEIN ISOFORM X1"/>
    <property type="match status" value="1"/>
</dbReference>
<dbReference type="FunFam" id="1.10.472.80:FF:000019">
    <property type="entry name" value="USP6 N-terminal like"/>
    <property type="match status" value="1"/>
</dbReference>
<dbReference type="Gene3D" id="1.10.10.750">
    <property type="entry name" value="Ypt/Rab-GAP domain of gyp1p, domain 1"/>
    <property type="match status" value="1"/>
</dbReference>
<evidence type="ECO:0000256" key="1">
    <source>
        <dbReference type="ARBA" id="ARBA00022468"/>
    </source>
</evidence>
<feature type="domain" description="Rab-GAP TBC" evidence="3">
    <location>
        <begin position="311"/>
        <end position="503"/>
    </location>
</feature>
<dbReference type="GO" id="GO:0031267">
    <property type="term" value="F:small GTPase binding"/>
    <property type="evidence" value="ECO:0007669"/>
    <property type="project" value="TreeGrafter"/>
</dbReference>
<feature type="region of interest" description="Disordered" evidence="2">
    <location>
        <begin position="563"/>
        <end position="590"/>
    </location>
</feature>
<dbReference type="Proteomes" id="UP000887574">
    <property type="component" value="Unplaced"/>
</dbReference>
<feature type="region of interest" description="Disordered" evidence="2">
    <location>
        <begin position="703"/>
        <end position="739"/>
    </location>
</feature>
<feature type="region of interest" description="Disordered" evidence="2">
    <location>
        <begin position="1"/>
        <end position="32"/>
    </location>
</feature>
<name>A0A915DQC0_9BILA</name>
<dbReference type="SUPFAM" id="SSF47923">
    <property type="entry name" value="Ypt/Rab-GAP domain of gyp1p"/>
    <property type="match status" value="2"/>
</dbReference>
<dbReference type="InterPro" id="IPR050302">
    <property type="entry name" value="Rab_GAP_TBC_domain"/>
</dbReference>
<dbReference type="PROSITE" id="PS50086">
    <property type="entry name" value="TBC_RABGAP"/>
    <property type="match status" value="1"/>
</dbReference>
<accession>A0A915DQC0</accession>
<reference evidence="5" key="1">
    <citation type="submission" date="2022-11" db="UniProtKB">
        <authorList>
            <consortium name="WormBaseParasite"/>
        </authorList>
    </citation>
    <scope>IDENTIFICATION</scope>
</reference>
<protein>
    <submittedName>
        <fullName evidence="5">Rab-GAP TBC domain-containing protein</fullName>
    </submittedName>
</protein>
<dbReference type="InterPro" id="IPR035969">
    <property type="entry name" value="Rab-GAP_TBC_sf"/>
</dbReference>
<dbReference type="Gene3D" id="1.10.8.270">
    <property type="entry name" value="putative rabgap domain of human tbc1 domain family member 14 like domains"/>
    <property type="match status" value="1"/>
</dbReference>
<dbReference type="AlphaFoldDB" id="A0A915DQC0"/>
<feature type="compositionally biased region" description="Polar residues" evidence="2">
    <location>
        <begin position="655"/>
        <end position="691"/>
    </location>
</feature>
<evidence type="ECO:0000256" key="2">
    <source>
        <dbReference type="SAM" id="MobiDB-lite"/>
    </source>
</evidence>
<dbReference type="WBParaSite" id="jg22412">
    <property type="protein sequence ID" value="jg22412"/>
    <property type="gene ID" value="jg22412"/>
</dbReference>
<feature type="compositionally biased region" description="Polar residues" evidence="2">
    <location>
        <begin position="1"/>
        <end position="13"/>
    </location>
</feature>
<feature type="region of interest" description="Disordered" evidence="2">
    <location>
        <begin position="789"/>
        <end position="890"/>
    </location>
</feature>
<keyword evidence="4" id="KW-1185">Reference proteome</keyword>
<feature type="compositionally biased region" description="Polar residues" evidence="2">
    <location>
        <begin position="875"/>
        <end position="890"/>
    </location>
</feature>
<feature type="region of interest" description="Disordered" evidence="2">
    <location>
        <begin position="606"/>
        <end position="691"/>
    </location>
</feature>
<evidence type="ECO:0000313" key="4">
    <source>
        <dbReference type="Proteomes" id="UP000887574"/>
    </source>
</evidence>
<dbReference type="PANTHER" id="PTHR47219">
    <property type="entry name" value="RAB GTPASE-ACTIVATING PROTEIN 1-LIKE"/>
    <property type="match status" value="1"/>
</dbReference>
<dbReference type="SMART" id="SM00164">
    <property type="entry name" value="TBC"/>
    <property type="match status" value="1"/>
</dbReference>
<feature type="region of interest" description="Disordered" evidence="2">
    <location>
        <begin position="198"/>
        <end position="220"/>
    </location>
</feature>
<dbReference type="GO" id="GO:0005096">
    <property type="term" value="F:GTPase activator activity"/>
    <property type="evidence" value="ECO:0007669"/>
    <property type="project" value="UniProtKB-KW"/>
</dbReference>
<feature type="compositionally biased region" description="Basic and acidic residues" evidence="2">
    <location>
        <begin position="829"/>
        <end position="843"/>
    </location>
</feature>
<keyword evidence="1" id="KW-0343">GTPase activation</keyword>
<dbReference type="Gene3D" id="1.10.472.80">
    <property type="entry name" value="Ypt/Rab-GAP domain of gyp1p, domain 3"/>
    <property type="match status" value="1"/>
</dbReference>
<dbReference type="InterPro" id="IPR000195">
    <property type="entry name" value="Rab-GAP-TBC_dom"/>
</dbReference>
<dbReference type="FunFam" id="1.10.8.270:FF:000010">
    <property type="entry name" value="Putative USP6 N-terminal-like protein"/>
    <property type="match status" value="1"/>
</dbReference>
<organism evidence="4 5">
    <name type="scientific">Ditylenchus dipsaci</name>
    <dbReference type="NCBI Taxonomy" id="166011"/>
    <lineage>
        <taxon>Eukaryota</taxon>
        <taxon>Metazoa</taxon>
        <taxon>Ecdysozoa</taxon>
        <taxon>Nematoda</taxon>
        <taxon>Chromadorea</taxon>
        <taxon>Rhabditida</taxon>
        <taxon>Tylenchina</taxon>
        <taxon>Tylenchomorpha</taxon>
        <taxon>Sphaerularioidea</taxon>
        <taxon>Anguinidae</taxon>
        <taxon>Anguininae</taxon>
        <taxon>Ditylenchus</taxon>
    </lineage>
</organism>
<evidence type="ECO:0000259" key="3">
    <source>
        <dbReference type="PROSITE" id="PS50086"/>
    </source>
</evidence>